<dbReference type="RefSeq" id="WP_040734221.1">
    <property type="nucleotide sequence ID" value="NZ_QJKF01000009.1"/>
</dbReference>
<name>A0A318K8X6_9NOCA</name>
<dbReference type="PANTHER" id="PTHR43798">
    <property type="entry name" value="MONOACYLGLYCEROL LIPASE"/>
    <property type="match status" value="1"/>
</dbReference>
<gene>
    <name evidence="2" type="ORF">DFR70_10964</name>
</gene>
<dbReference type="GO" id="GO:0003824">
    <property type="term" value="F:catalytic activity"/>
    <property type="evidence" value="ECO:0007669"/>
    <property type="project" value="UniProtKB-ARBA"/>
</dbReference>
<dbReference type="InterPro" id="IPR050266">
    <property type="entry name" value="AB_hydrolase_sf"/>
</dbReference>
<reference evidence="2 3" key="1">
    <citation type="submission" date="2018-05" db="EMBL/GenBank/DDBJ databases">
        <title>Genomic Encyclopedia of Type Strains, Phase IV (KMG-IV): sequencing the most valuable type-strain genomes for metagenomic binning, comparative biology and taxonomic classification.</title>
        <authorList>
            <person name="Goeker M."/>
        </authorList>
    </citation>
    <scope>NUCLEOTIDE SEQUENCE [LARGE SCALE GENOMIC DNA]</scope>
    <source>
        <strain evidence="2 3">DSM 44704</strain>
    </source>
</reference>
<proteinExistence type="predicted"/>
<evidence type="ECO:0000313" key="2">
    <source>
        <dbReference type="EMBL" id="PXX60873.1"/>
    </source>
</evidence>
<dbReference type="InterPro" id="IPR000073">
    <property type="entry name" value="AB_hydrolase_1"/>
</dbReference>
<dbReference type="Gene3D" id="3.40.50.1820">
    <property type="entry name" value="alpha/beta hydrolase"/>
    <property type="match status" value="1"/>
</dbReference>
<dbReference type="GO" id="GO:0016020">
    <property type="term" value="C:membrane"/>
    <property type="evidence" value="ECO:0007669"/>
    <property type="project" value="TreeGrafter"/>
</dbReference>
<dbReference type="PANTHER" id="PTHR43798:SF33">
    <property type="entry name" value="HYDROLASE, PUTATIVE (AFU_ORTHOLOGUE AFUA_2G14860)-RELATED"/>
    <property type="match status" value="1"/>
</dbReference>
<accession>A0A318K8X6</accession>
<dbReference type="SUPFAM" id="SSF53474">
    <property type="entry name" value="alpha/beta-Hydrolases"/>
    <property type="match status" value="1"/>
</dbReference>
<dbReference type="OrthoDB" id="4540226at2"/>
<keyword evidence="3" id="KW-1185">Reference proteome</keyword>
<comment type="caution">
    <text evidence="2">The sequence shown here is derived from an EMBL/GenBank/DDBJ whole genome shotgun (WGS) entry which is preliminary data.</text>
</comment>
<dbReference type="AlphaFoldDB" id="A0A318K8X6"/>
<dbReference type="EMBL" id="QJKF01000009">
    <property type="protein sequence ID" value="PXX60873.1"/>
    <property type="molecule type" value="Genomic_DNA"/>
</dbReference>
<dbReference type="Pfam" id="PF12697">
    <property type="entry name" value="Abhydrolase_6"/>
    <property type="match status" value="1"/>
</dbReference>
<dbReference type="Proteomes" id="UP000247569">
    <property type="component" value="Unassembled WGS sequence"/>
</dbReference>
<feature type="domain" description="AB hydrolase-1" evidence="1">
    <location>
        <begin position="2"/>
        <end position="230"/>
    </location>
</feature>
<organism evidence="2 3">
    <name type="scientific">Nocardia tenerifensis</name>
    <dbReference type="NCBI Taxonomy" id="228006"/>
    <lineage>
        <taxon>Bacteria</taxon>
        <taxon>Bacillati</taxon>
        <taxon>Actinomycetota</taxon>
        <taxon>Actinomycetes</taxon>
        <taxon>Mycobacteriales</taxon>
        <taxon>Nocardiaceae</taxon>
        <taxon>Nocardia</taxon>
    </lineage>
</organism>
<sequence>MIVFLHGVPETAAAWRKVRAAIDAESVALTLPGFDGTRPDGFTSSKDEYVDWVADQLDRYDTVDLVGHDWGAGLVYRLAMTRPLRSWVADNGAFLHPDAGWHSLAQTWRTPGDGETAIASLVAMEPDAFAEFAAQWSLSKEDAREMAEGFTEAMGASILSLYRSVTSTAYAEWGPLTPTDAPGLVLDPVDDEFSDETKAREVAAALGARFQRIEGAGHFWPYQAPERTAEILVEFWSSL</sequence>
<protein>
    <submittedName>
        <fullName evidence="2">Pimeloyl-ACP methyl ester carboxylesterase</fullName>
    </submittedName>
</protein>
<evidence type="ECO:0000259" key="1">
    <source>
        <dbReference type="Pfam" id="PF12697"/>
    </source>
</evidence>
<dbReference type="InterPro" id="IPR029058">
    <property type="entry name" value="AB_hydrolase_fold"/>
</dbReference>
<evidence type="ECO:0000313" key="3">
    <source>
        <dbReference type="Proteomes" id="UP000247569"/>
    </source>
</evidence>